<evidence type="ECO:0000259" key="10">
    <source>
        <dbReference type="PROSITE" id="PS51507"/>
    </source>
</evidence>
<evidence type="ECO:0000256" key="7">
    <source>
        <dbReference type="ARBA" id="ARBA00023163"/>
    </source>
</evidence>
<evidence type="ECO:0000256" key="1">
    <source>
        <dbReference type="ARBA" id="ARBA00004123"/>
    </source>
</evidence>
<dbReference type="Proteomes" id="UP000472270">
    <property type="component" value="Unassembled WGS sequence"/>
</dbReference>
<evidence type="ECO:0000256" key="6">
    <source>
        <dbReference type="ARBA" id="ARBA00023159"/>
    </source>
</evidence>
<protein>
    <submittedName>
        <fullName evidence="11">Interferon regulatory factor 2-like</fullName>
    </submittedName>
</protein>
<dbReference type="InterPro" id="IPR036390">
    <property type="entry name" value="WH_DNA-bd_sf"/>
</dbReference>
<keyword evidence="2" id="KW-1017">Isopeptide bond</keyword>
<evidence type="ECO:0000313" key="11">
    <source>
        <dbReference type="Ensembl" id="ENSSRHP00000091320.1"/>
    </source>
</evidence>
<dbReference type="Pfam" id="PF00605">
    <property type="entry name" value="IRF"/>
    <property type="match status" value="1"/>
</dbReference>
<dbReference type="PROSITE" id="PS51507">
    <property type="entry name" value="IRF_2"/>
    <property type="match status" value="1"/>
</dbReference>
<evidence type="ECO:0000256" key="9">
    <source>
        <dbReference type="SAM" id="Phobius"/>
    </source>
</evidence>
<dbReference type="SUPFAM" id="SSF46785">
    <property type="entry name" value="Winged helix' DNA-binding domain"/>
    <property type="match status" value="1"/>
</dbReference>
<accession>A0A673MNP8</accession>
<dbReference type="Ensembl" id="ENSSRHT00000093785.1">
    <property type="protein sequence ID" value="ENSSRHP00000091320.1"/>
    <property type="gene ID" value="ENSSRHG00000045070.1"/>
</dbReference>
<dbReference type="PRINTS" id="PR00267">
    <property type="entry name" value="INTFRNREGFCT"/>
</dbReference>
<dbReference type="CDD" id="cd00103">
    <property type="entry name" value="IRF"/>
    <property type="match status" value="1"/>
</dbReference>
<reference evidence="11" key="2">
    <citation type="submission" date="2025-09" db="UniProtKB">
        <authorList>
            <consortium name="Ensembl"/>
        </authorList>
    </citation>
    <scope>IDENTIFICATION</scope>
</reference>
<evidence type="ECO:0000256" key="5">
    <source>
        <dbReference type="ARBA" id="ARBA00023125"/>
    </source>
</evidence>
<dbReference type="PANTHER" id="PTHR11949:SF22">
    <property type="entry name" value="INTERFERON REGULATORY FACTOR 2"/>
    <property type="match status" value="1"/>
</dbReference>
<evidence type="ECO:0000256" key="4">
    <source>
        <dbReference type="ARBA" id="ARBA00023015"/>
    </source>
</evidence>
<keyword evidence="9" id="KW-0472">Membrane</keyword>
<name>A0A673MNP8_9TELE</name>
<keyword evidence="6" id="KW-0010">Activator</keyword>
<dbReference type="GO" id="GO:0002376">
    <property type="term" value="P:immune system process"/>
    <property type="evidence" value="ECO:0007669"/>
    <property type="project" value="TreeGrafter"/>
</dbReference>
<organism evidence="11 12">
    <name type="scientific">Sinocyclocheilus rhinocerous</name>
    <dbReference type="NCBI Taxonomy" id="307959"/>
    <lineage>
        <taxon>Eukaryota</taxon>
        <taxon>Metazoa</taxon>
        <taxon>Chordata</taxon>
        <taxon>Craniata</taxon>
        <taxon>Vertebrata</taxon>
        <taxon>Euteleostomi</taxon>
        <taxon>Actinopterygii</taxon>
        <taxon>Neopterygii</taxon>
        <taxon>Teleostei</taxon>
        <taxon>Ostariophysi</taxon>
        <taxon>Cypriniformes</taxon>
        <taxon>Cyprinidae</taxon>
        <taxon>Cyprininae</taxon>
        <taxon>Sinocyclocheilus</taxon>
    </lineage>
</organism>
<keyword evidence="9" id="KW-0812">Transmembrane</keyword>
<keyword evidence="5" id="KW-0238">DNA-binding</keyword>
<dbReference type="InterPro" id="IPR036388">
    <property type="entry name" value="WH-like_DNA-bd_sf"/>
</dbReference>
<keyword evidence="4" id="KW-0805">Transcription regulation</keyword>
<evidence type="ECO:0000256" key="3">
    <source>
        <dbReference type="ARBA" id="ARBA00022843"/>
    </source>
</evidence>
<proteinExistence type="predicted"/>
<dbReference type="PANTHER" id="PTHR11949">
    <property type="entry name" value="INTERFERON REGULATORY FACTOR"/>
    <property type="match status" value="1"/>
</dbReference>
<dbReference type="GO" id="GO:0005634">
    <property type="term" value="C:nucleus"/>
    <property type="evidence" value="ECO:0007669"/>
    <property type="project" value="UniProtKB-SubCell"/>
</dbReference>
<feature type="domain" description="IRF tryptophan pentad repeat" evidence="10">
    <location>
        <begin position="5"/>
        <end position="113"/>
    </location>
</feature>
<dbReference type="Gene3D" id="1.10.10.10">
    <property type="entry name" value="Winged helix-like DNA-binding domain superfamily/Winged helix DNA-binding domain"/>
    <property type="match status" value="1"/>
</dbReference>
<dbReference type="SMART" id="SM00348">
    <property type="entry name" value="IRF"/>
    <property type="match status" value="1"/>
</dbReference>
<comment type="subcellular location">
    <subcellularLocation>
        <location evidence="1">Nucleus</location>
    </subcellularLocation>
</comment>
<dbReference type="GO" id="GO:0000978">
    <property type="term" value="F:RNA polymerase II cis-regulatory region sequence-specific DNA binding"/>
    <property type="evidence" value="ECO:0007669"/>
    <property type="project" value="TreeGrafter"/>
</dbReference>
<keyword evidence="9" id="KW-1133">Transmembrane helix</keyword>
<keyword evidence="3" id="KW-0832">Ubl conjugation</keyword>
<keyword evidence="12" id="KW-1185">Reference proteome</keyword>
<dbReference type="FunFam" id="1.10.10.10:FF:000065">
    <property type="entry name" value="Interferon regulatory factor"/>
    <property type="match status" value="1"/>
</dbReference>
<dbReference type="GO" id="GO:0000981">
    <property type="term" value="F:DNA-binding transcription factor activity, RNA polymerase II-specific"/>
    <property type="evidence" value="ECO:0007669"/>
    <property type="project" value="TreeGrafter"/>
</dbReference>
<evidence type="ECO:0000256" key="8">
    <source>
        <dbReference type="ARBA" id="ARBA00023242"/>
    </source>
</evidence>
<keyword evidence="7" id="KW-0804">Transcription</keyword>
<gene>
    <name evidence="11" type="primary">irf2a</name>
</gene>
<dbReference type="AlphaFoldDB" id="A0A673MNP8"/>
<dbReference type="InterPro" id="IPR001346">
    <property type="entry name" value="Interferon_reg_fact_DNA-bd_dom"/>
</dbReference>
<reference evidence="11" key="1">
    <citation type="submission" date="2025-08" db="UniProtKB">
        <authorList>
            <consortium name="Ensembl"/>
        </authorList>
    </citation>
    <scope>IDENTIFICATION</scope>
</reference>
<feature type="transmembrane region" description="Helical" evidence="9">
    <location>
        <begin position="352"/>
        <end position="372"/>
    </location>
</feature>
<keyword evidence="8" id="KW-0539">Nucleus</keyword>
<evidence type="ECO:0000313" key="12">
    <source>
        <dbReference type="Proteomes" id="UP000472270"/>
    </source>
</evidence>
<evidence type="ECO:0000256" key="2">
    <source>
        <dbReference type="ARBA" id="ARBA00022499"/>
    </source>
</evidence>
<sequence>MPVDRMRMRPWLEQQIESGQIQGFHWVNEEKKIFQIPWMHAARHGWDLEKDAPLFMNWAIHTGKYRPGIDKPDPKTWKANFRCAMNSLPDIEEVKDKSMKRGSNALRMYRLLSSYEKAVKKGKKKMDLEQRAKRVFQKRKAGIPRKYKMTKEQSEENLMEETTPDSTVLFTEQECSPVPMSSVREMAVAELPDVCAVVEVATENAEPAFSSTEVCLPLQDSHVSSYSESDTESTYSEEDLVQLPQDLSLKASQRSACNSVLRIPSSAQSSPNTVFTSTKINFKVTSCREDSPLFAYNTPPWFPCLFNFQKVTDKEPSSTSPSPDRTSSPTSQASVIAKAVDLSVAKHKIGFLLLRFSFFMSFVLSMISFVLYKAKGVQFHVINCAIFLTKLCTPITSLL</sequence>